<proteinExistence type="predicted"/>
<dbReference type="PATRIC" id="fig|1608994.3.peg.168"/>
<dbReference type="AlphaFoldDB" id="A0A0J6IJL3"/>
<dbReference type="STRING" id="1608994.TU86_20050"/>
<gene>
    <name evidence="1" type="ORF">TU86_20050</name>
</gene>
<sequence length="229" mass="26806">MYYLHSDFKTPADDLIVWRYMSVDKYISLLQTRALHMCRLDRFDDPWEGYWPVGYREFISDDMDVKSKKYLFVNCWHANDYESAAMWDLYGSRHSGVAIKTTIGSLKRSIIDEEDFFIGAVQYVDYERYTERSMLNIAVPAFIKRLSFLHEQEVRLLSFGFPTVDAEGNSPDTEVQAMSCKVDLTNLMEEIYFSPTMPSWLVTALIDVSEKYGLTDCFNQSNLYDRLVK</sequence>
<dbReference type="Pfam" id="PF11185">
    <property type="entry name" value="DUF2971"/>
    <property type="match status" value="1"/>
</dbReference>
<name>A0A0J6IJL3_9PSED</name>
<evidence type="ECO:0000313" key="1">
    <source>
        <dbReference type="EMBL" id="KMN11949.1"/>
    </source>
</evidence>
<organism evidence="1 2">
    <name type="scientific">Pseudomonas weihenstephanensis</name>
    <dbReference type="NCBI Taxonomy" id="1608994"/>
    <lineage>
        <taxon>Bacteria</taxon>
        <taxon>Pseudomonadati</taxon>
        <taxon>Pseudomonadota</taxon>
        <taxon>Gammaproteobacteria</taxon>
        <taxon>Pseudomonadales</taxon>
        <taxon>Pseudomonadaceae</taxon>
        <taxon>Pseudomonas</taxon>
    </lineage>
</organism>
<dbReference type="Proteomes" id="UP000036325">
    <property type="component" value="Unassembled WGS sequence"/>
</dbReference>
<accession>A0A0J6IJL3</accession>
<dbReference type="OrthoDB" id="8548541at2"/>
<dbReference type="RefSeq" id="WP_048366066.1">
    <property type="nucleotide sequence ID" value="NZ_JYLF01000011.1"/>
</dbReference>
<evidence type="ECO:0000313" key="2">
    <source>
        <dbReference type="Proteomes" id="UP000036325"/>
    </source>
</evidence>
<comment type="caution">
    <text evidence="1">The sequence shown here is derived from an EMBL/GenBank/DDBJ whole genome shotgun (WGS) entry which is preliminary data.</text>
</comment>
<evidence type="ECO:0008006" key="3">
    <source>
        <dbReference type="Google" id="ProtNLM"/>
    </source>
</evidence>
<reference evidence="1 2" key="1">
    <citation type="submission" date="2015-02" db="EMBL/GenBank/DDBJ databases">
        <title>Pseudomonas helleri sp. nov. and Pseudomonas weihenstephanensis sp. nov., isolated from raw cows milk.</title>
        <authorList>
            <person name="von Neubeck M."/>
            <person name="Huptas C."/>
            <person name="Wenning M."/>
            <person name="Scherer S."/>
        </authorList>
    </citation>
    <scope>NUCLEOTIDE SEQUENCE [LARGE SCALE GENOMIC DNA]</scope>
    <source>
        <strain evidence="1 2">DSM 29166</strain>
    </source>
</reference>
<dbReference type="InterPro" id="IPR021352">
    <property type="entry name" value="DUF2971"/>
</dbReference>
<protein>
    <recommendedName>
        <fullName evidence="3">DUF2971 domain-containing protein</fullName>
    </recommendedName>
</protein>
<dbReference type="EMBL" id="JYLF01000011">
    <property type="protein sequence ID" value="KMN11949.1"/>
    <property type="molecule type" value="Genomic_DNA"/>
</dbReference>